<protein>
    <submittedName>
        <fullName evidence="2">Cobaltochelatase subunit CobN</fullName>
    </submittedName>
</protein>
<feature type="non-terminal residue" evidence="2">
    <location>
        <position position="1"/>
    </location>
</feature>
<gene>
    <name evidence="2" type="ORF">CEN46_07195</name>
</gene>
<organism evidence="2 3">
    <name type="scientific">Fischerella thermalis CCMEE 5318</name>
    <dbReference type="NCBI Taxonomy" id="2019666"/>
    <lineage>
        <taxon>Bacteria</taxon>
        <taxon>Bacillati</taxon>
        <taxon>Cyanobacteriota</taxon>
        <taxon>Cyanophyceae</taxon>
        <taxon>Nostocales</taxon>
        <taxon>Hapalosiphonaceae</taxon>
        <taxon>Fischerella</taxon>
    </lineage>
</organism>
<sequence length="339" mass="38359">ARRVVDFEILPLSVLGRPRVDVTLRISGFFRDAFPNLINLFDQAVAAVAVLDEPPSLNPLAAQVRQETDFWMKQGLSSQEAQVRSRYRVFGSKPGAYGAGLQGLIESQNWTDDQDLARAYINWSCYAYTSCPSQEGLGELGGISAPEAFEQRLSQMQIVLHNQDNREHDILDSDDYYQFQGGLTAAVRSIQGTNPQTYFGDNSMTAKPRVRTLKEEIARVYRSRVVNPKWIAGVMRHGYKGAFEMAATVDYLFAYDATAKCVEDYMYEGIAQAYLFDPVVSEFIQSRNPYALRDIAERLLEAQKRGLWQDANLQTLENLRNLVHQAEAVIEQKSTYLEK</sequence>
<dbReference type="Pfam" id="PF02514">
    <property type="entry name" value="CobN-Mg_chel"/>
    <property type="match status" value="1"/>
</dbReference>
<dbReference type="Proteomes" id="UP000235081">
    <property type="component" value="Unassembled WGS sequence"/>
</dbReference>
<name>A0A2N6LJI0_9CYAN</name>
<dbReference type="InterPro" id="IPR003672">
    <property type="entry name" value="CobN/Mg_chltase"/>
</dbReference>
<proteinExistence type="predicted"/>
<evidence type="ECO:0000259" key="1">
    <source>
        <dbReference type="Pfam" id="PF02514"/>
    </source>
</evidence>
<comment type="caution">
    <text evidence="2">The sequence shown here is derived from an EMBL/GenBank/DDBJ whole genome shotgun (WGS) entry which is preliminary data.</text>
</comment>
<reference evidence="2 3" key="1">
    <citation type="submission" date="2017-07" db="EMBL/GenBank/DDBJ databases">
        <title>Genomes of Fischerella (Mastigocladus) sp. strains.</title>
        <authorList>
            <person name="Miller S.R."/>
        </authorList>
    </citation>
    <scope>NUCLEOTIDE SEQUENCE [LARGE SCALE GENOMIC DNA]</scope>
    <source>
        <strain evidence="2 3">CCMEE 5318</strain>
    </source>
</reference>
<dbReference type="EMBL" id="NMQE01000195">
    <property type="protein sequence ID" value="PMB24741.1"/>
    <property type="molecule type" value="Genomic_DNA"/>
</dbReference>
<evidence type="ECO:0000313" key="3">
    <source>
        <dbReference type="Proteomes" id="UP000235081"/>
    </source>
</evidence>
<dbReference type="PANTHER" id="PTHR44119:SF4">
    <property type="entry name" value="AEROBIC COBALTOCHELATASE SUBUNIT COBN"/>
    <property type="match status" value="1"/>
</dbReference>
<evidence type="ECO:0000313" key="2">
    <source>
        <dbReference type="EMBL" id="PMB24741.1"/>
    </source>
</evidence>
<dbReference type="RefSeq" id="WP_180976902.1">
    <property type="nucleotide sequence ID" value="NZ_NMQE01000195.1"/>
</dbReference>
<accession>A0A2N6LJI0</accession>
<dbReference type="AlphaFoldDB" id="A0A2N6LJI0"/>
<feature type="domain" description="CobN/magnesium chelatase" evidence="1">
    <location>
        <begin position="2"/>
        <end position="312"/>
    </location>
</feature>
<dbReference type="PANTHER" id="PTHR44119">
    <property type="entry name" value="MAGNESIUM-CHELATASE SUBUNIT CHLH, CHLOROPLASTIC"/>
    <property type="match status" value="1"/>
</dbReference>